<dbReference type="RefSeq" id="WP_084057215.1">
    <property type="nucleotide sequence ID" value="NZ_FWXF01000006.1"/>
</dbReference>
<dbReference type="InterPro" id="IPR011990">
    <property type="entry name" value="TPR-like_helical_dom_sf"/>
</dbReference>
<dbReference type="STRING" id="1121390.SAMN02746041_01454"/>
<dbReference type="SUPFAM" id="SSF53448">
    <property type="entry name" value="Nucleotide-diphospho-sugar transferases"/>
    <property type="match status" value="1"/>
</dbReference>
<protein>
    <submittedName>
        <fullName evidence="4">Glycosyltransferase involved in cell wall bisynthesis</fullName>
    </submittedName>
</protein>
<keyword evidence="2" id="KW-0802">TPR repeat</keyword>
<dbReference type="InterPro" id="IPR001173">
    <property type="entry name" value="Glyco_trans_2-like"/>
</dbReference>
<feature type="domain" description="Glycosyltransferase 2-like" evidence="3">
    <location>
        <begin position="7"/>
        <end position="154"/>
    </location>
</feature>
<dbReference type="PROSITE" id="PS50005">
    <property type="entry name" value="TPR"/>
    <property type="match status" value="1"/>
</dbReference>
<dbReference type="Pfam" id="PF14559">
    <property type="entry name" value="TPR_19"/>
    <property type="match status" value="1"/>
</dbReference>
<dbReference type="CDD" id="cd02511">
    <property type="entry name" value="Beta4Glucosyltransferase"/>
    <property type="match status" value="1"/>
</dbReference>
<accession>A0A1W1XEV7</accession>
<dbReference type="GO" id="GO:0016740">
    <property type="term" value="F:transferase activity"/>
    <property type="evidence" value="ECO:0007669"/>
    <property type="project" value="UniProtKB-KW"/>
</dbReference>
<name>A0A1W1XEV7_9BACT</name>
<evidence type="ECO:0000256" key="2">
    <source>
        <dbReference type="PROSITE-ProRule" id="PRU00339"/>
    </source>
</evidence>
<evidence type="ECO:0000259" key="3">
    <source>
        <dbReference type="Pfam" id="PF00535"/>
    </source>
</evidence>
<organism evidence="4 5">
    <name type="scientific">Desulfacinum hydrothermale DSM 13146</name>
    <dbReference type="NCBI Taxonomy" id="1121390"/>
    <lineage>
        <taxon>Bacteria</taxon>
        <taxon>Pseudomonadati</taxon>
        <taxon>Thermodesulfobacteriota</taxon>
        <taxon>Syntrophobacteria</taxon>
        <taxon>Syntrophobacterales</taxon>
        <taxon>Syntrophobacteraceae</taxon>
        <taxon>Desulfacinum</taxon>
    </lineage>
</organism>
<keyword evidence="5" id="KW-1185">Reference proteome</keyword>
<dbReference type="Gene3D" id="3.90.550.10">
    <property type="entry name" value="Spore Coat Polysaccharide Biosynthesis Protein SpsA, Chain A"/>
    <property type="match status" value="1"/>
</dbReference>
<proteinExistence type="inferred from homology"/>
<evidence type="ECO:0000313" key="5">
    <source>
        <dbReference type="Proteomes" id="UP000192783"/>
    </source>
</evidence>
<dbReference type="InterPro" id="IPR029044">
    <property type="entry name" value="Nucleotide-diphossugar_trans"/>
</dbReference>
<feature type="repeat" description="TPR" evidence="2">
    <location>
        <begin position="461"/>
        <end position="494"/>
    </location>
</feature>
<gene>
    <name evidence="4" type="ORF">SAMN02746041_01454</name>
</gene>
<comment type="similarity">
    <text evidence="1">Belongs to the glycosyltransferase 2 family. WaaE/KdtX subfamily.</text>
</comment>
<dbReference type="OrthoDB" id="9790457at2"/>
<evidence type="ECO:0000256" key="1">
    <source>
        <dbReference type="ARBA" id="ARBA00038494"/>
    </source>
</evidence>
<dbReference type="Gene3D" id="1.25.40.10">
    <property type="entry name" value="Tetratricopeptide repeat domain"/>
    <property type="match status" value="3"/>
</dbReference>
<sequence>MKKPRISLCMIVKNEEHNLPRCLDSVQGQVDEIVVVDTGSTDRTVEVASRYGAKMVTFAWNGDFSAARNVSLDHASGDWVLWLDADEELLEGTGGMTLPELAASTDVDAYLVPIQNMKADGSFTAHFAVRFFRKLEGIRFEGKAHESVGDWLLRQNARIAQSPVPIRHWGYAVSDGELQRKLDRNLELLMAQLKQTPNSSYVHYYIGMTLIGKKDFEGSFRHLQKAHELGPETPNMECLVANMIAHHHLHRCQYDEAEKWARRSLAVTTQQHTGRLFLGIALYNQKKFAEALPLLQGAYQFQRQPLMRRRSDISLEHAHGEKELLWAVARSAYEVGRYPLAYQFLERLSRSYSPDGTVALLQGLCALAMESYRSATCHFQQAGALGASWAVLGAPWVQALLRLDRADEALRVLEDAGASFFHNEKAGSIFTTLVERCFESQRIGALSKVLERIVRNGPTHPLVLDALAVCRIKAGDYARAAEALEALLELDPGNPEVRRRLAAVWYGLGDRERAAHLLRHGRSREAVGAMW</sequence>
<reference evidence="4 5" key="1">
    <citation type="submission" date="2017-04" db="EMBL/GenBank/DDBJ databases">
        <authorList>
            <person name="Afonso C.L."/>
            <person name="Miller P.J."/>
            <person name="Scott M.A."/>
            <person name="Spackman E."/>
            <person name="Goraichik I."/>
            <person name="Dimitrov K.M."/>
            <person name="Suarez D.L."/>
            <person name="Swayne D.E."/>
        </authorList>
    </citation>
    <scope>NUCLEOTIDE SEQUENCE [LARGE SCALE GENOMIC DNA]</scope>
    <source>
        <strain evidence="4 5">DSM 13146</strain>
    </source>
</reference>
<dbReference type="Proteomes" id="UP000192783">
    <property type="component" value="Unassembled WGS sequence"/>
</dbReference>
<keyword evidence="4" id="KW-0808">Transferase</keyword>
<dbReference type="AlphaFoldDB" id="A0A1W1XEV7"/>
<dbReference type="Pfam" id="PF00535">
    <property type="entry name" value="Glycos_transf_2"/>
    <property type="match status" value="1"/>
</dbReference>
<dbReference type="PANTHER" id="PTHR43630">
    <property type="entry name" value="POLY-BETA-1,6-N-ACETYL-D-GLUCOSAMINE SYNTHASE"/>
    <property type="match status" value="1"/>
</dbReference>
<dbReference type="SUPFAM" id="SSF48452">
    <property type="entry name" value="TPR-like"/>
    <property type="match status" value="1"/>
</dbReference>
<dbReference type="EMBL" id="FWXF01000006">
    <property type="protein sequence ID" value="SMC22440.1"/>
    <property type="molecule type" value="Genomic_DNA"/>
</dbReference>
<dbReference type="InterPro" id="IPR019734">
    <property type="entry name" value="TPR_rpt"/>
</dbReference>
<dbReference type="PANTHER" id="PTHR43630:SF2">
    <property type="entry name" value="GLYCOSYLTRANSFERASE"/>
    <property type="match status" value="1"/>
</dbReference>
<dbReference type="SMART" id="SM00028">
    <property type="entry name" value="TPR"/>
    <property type="match status" value="4"/>
</dbReference>
<evidence type="ECO:0000313" key="4">
    <source>
        <dbReference type="EMBL" id="SMC22440.1"/>
    </source>
</evidence>